<feature type="transmembrane region" description="Helical" evidence="1">
    <location>
        <begin position="12"/>
        <end position="30"/>
    </location>
</feature>
<dbReference type="EMBL" id="LWLG01000009">
    <property type="protein sequence ID" value="OAQ20568.1"/>
    <property type="molecule type" value="Genomic_DNA"/>
</dbReference>
<comment type="caution">
    <text evidence="2">The sequence shown here is derived from an EMBL/GenBank/DDBJ whole genome shotgun (WGS) entry which is preliminary data.</text>
</comment>
<proteinExistence type="predicted"/>
<name>A0A179D4N1_9BACT</name>
<protein>
    <submittedName>
        <fullName evidence="2">Uncharacterized protein</fullName>
    </submittedName>
</protein>
<evidence type="ECO:0000313" key="3">
    <source>
        <dbReference type="Proteomes" id="UP000078390"/>
    </source>
</evidence>
<gene>
    <name evidence="2" type="ORF">TDIS_1337</name>
</gene>
<keyword evidence="1" id="KW-0812">Transmembrane</keyword>
<keyword evidence="3" id="KW-1185">Reference proteome</keyword>
<accession>A0A179D4N1</accession>
<evidence type="ECO:0000313" key="2">
    <source>
        <dbReference type="EMBL" id="OAQ20568.1"/>
    </source>
</evidence>
<dbReference type="RefSeq" id="WP_068670583.1">
    <property type="nucleotide sequence ID" value="NZ_LWLG01000009.1"/>
</dbReference>
<dbReference type="Proteomes" id="UP000078390">
    <property type="component" value="Unassembled WGS sequence"/>
</dbReference>
<evidence type="ECO:0000256" key="1">
    <source>
        <dbReference type="SAM" id="Phobius"/>
    </source>
</evidence>
<reference evidence="2 3" key="1">
    <citation type="submission" date="2016-04" db="EMBL/GenBank/DDBJ databases">
        <title>Genome analysis of Thermosulfurimonas dismutans, the first thermophilic sulfur-disproportionating bacterium of the phylum Thermodesulfobacteria.</title>
        <authorList>
            <person name="Mardanov A.V."/>
            <person name="Beletsky A.V."/>
            <person name="Kadnikov V.V."/>
            <person name="Slobodkin A.I."/>
            <person name="Ravin N.V."/>
        </authorList>
    </citation>
    <scope>NUCLEOTIDE SEQUENCE [LARGE SCALE GENOMIC DNA]</scope>
    <source>
        <strain evidence="2 3">S95</strain>
    </source>
</reference>
<dbReference type="STRING" id="999894.TDIS_1337"/>
<dbReference type="AlphaFoldDB" id="A0A179D4N1"/>
<sequence>MKGFLNIYRREWIGLLVLTMVFVVSAFLAMREYGRFERNVYLSGRLKQELRVAEEVLRRLESYDRYPFWRHLSPPQEVKIYEKLGLRPFEEAIYKLSNLYVERGFFFLDKFELRTCLGEKRGVRRSRPSCVPHFYVTGRKVLF</sequence>
<keyword evidence="1" id="KW-0472">Membrane</keyword>
<organism evidence="2 3">
    <name type="scientific">Thermosulfurimonas dismutans</name>
    <dbReference type="NCBI Taxonomy" id="999894"/>
    <lineage>
        <taxon>Bacteria</taxon>
        <taxon>Pseudomonadati</taxon>
        <taxon>Thermodesulfobacteriota</taxon>
        <taxon>Thermodesulfobacteria</taxon>
        <taxon>Thermodesulfobacteriales</taxon>
        <taxon>Thermodesulfobacteriaceae</taxon>
        <taxon>Thermosulfurimonas</taxon>
    </lineage>
</organism>
<keyword evidence="1" id="KW-1133">Transmembrane helix</keyword>